<feature type="compositionally biased region" description="Low complexity" evidence="1">
    <location>
        <begin position="247"/>
        <end position="256"/>
    </location>
</feature>
<dbReference type="OrthoDB" id="2501663at2759"/>
<name>A0A5B0PGD1_PUCGR</name>
<evidence type="ECO:0000256" key="1">
    <source>
        <dbReference type="SAM" id="MobiDB-lite"/>
    </source>
</evidence>
<sequence length="403" mass="43322">MDPDSHKHVKFASEPATQQNPGAAGAGHRARKTADPNKPKDPMKKSQSASKPKKPTVNGNSNKPQNQISKGGGQLVVSNPANATRKADTRTKTEGCTKVVEKFNMTTKSVYSDTPGSTTSVSTRVTVIQTRQERPDLPTNGKASGTKPGHHSHKNNAQITNGDNKPSRPRAHHEGGSKSIKSNKPSNSNNNSKTNGPATTSSPTGAKDSPAERNPKADKSTHVSANGTKHAALEKKPKPARQPSHQKTSTKPTNKPKTGHPNKPRNPMNDTTTTKEQISYVHKFDSTTPGSMINEQQPSENRSMILNSNEHALAALKPPFRPTLISCPTSSTTTTTNTTTTKPPNQTTYFPNMNFTNSSLSNFGLSQIAQLHHHPPLQQDLAPAKGYVKVHVSKTQTSSHPSK</sequence>
<feature type="region of interest" description="Disordered" evidence="1">
    <location>
        <begin position="1"/>
        <end position="272"/>
    </location>
</feature>
<comment type="caution">
    <text evidence="2">The sequence shown here is derived from an EMBL/GenBank/DDBJ whole genome shotgun (WGS) entry which is preliminary data.</text>
</comment>
<feature type="compositionally biased region" description="Polar residues" evidence="1">
    <location>
        <begin position="104"/>
        <end position="116"/>
    </location>
</feature>
<dbReference type="EMBL" id="VSWC01000054">
    <property type="protein sequence ID" value="KAA1099750.1"/>
    <property type="molecule type" value="Genomic_DNA"/>
</dbReference>
<dbReference type="Proteomes" id="UP000324748">
    <property type="component" value="Unassembled WGS sequence"/>
</dbReference>
<feature type="compositionally biased region" description="Basic and acidic residues" evidence="1">
    <location>
        <begin position="209"/>
        <end position="221"/>
    </location>
</feature>
<feature type="compositionally biased region" description="Basic and acidic residues" evidence="1">
    <location>
        <begin position="85"/>
        <end position="101"/>
    </location>
</feature>
<protein>
    <submittedName>
        <fullName evidence="2">Uncharacterized protein</fullName>
    </submittedName>
</protein>
<evidence type="ECO:0000313" key="3">
    <source>
        <dbReference type="Proteomes" id="UP000324748"/>
    </source>
</evidence>
<feature type="compositionally biased region" description="Polar residues" evidence="1">
    <location>
        <begin position="155"/>
        <end position="164"/>
    </location>
</feature>
<evidence type="ECO:0000313" key="2">
    <source>
        <dbReference type="EMBL" id="KAA1099750.1"/>
    </source>
</evidence>
<feature type="compositionally biased region" description="Polar residues" evidence="1">
    <location>
        <begin position="57"/>
        <end position="69"/>
    </location>
</feature>
<keyword evidence="3" id="KW-1185">Reference proteome</keyword>
<feature type="compositionally biased region" description="Low complexity" evidence="1">
    <location>
        <begin position="117"/>
        <end position="130"/>
    </location>
</feature>
<reference evidence="2 3" key="1">
    <citation type="submission" date="2019-05" db="EMBL/GenBank/DDBJ databases">
        <title>Emergence of the Ug99 lineage of the wheat stem rust pathogen through somatic hybridization.</title>
        <authorList>
            <person name="Li F."/>
            <person name="Upadhyaya N.M."/>
            <person name="Sperschneider J."/>
            <person name="Matny O."/>
            <person name="Nguyen-Phuc H."/>
            <person name="Mago R."/>
            <person name="Raley C."/>
            <person name="Miller M.E."/>
            <person name="Silverstein K.A.T."/>
            <person name="Henningsen E."/>
            <person name="Hirsch C.D."/>
            <person name="Visser B."/>
            <person name="Pretorius Z.A."/>
            <person name="Steffenson B.J."/>
            <person name="Schwessinger B."/>
            <person name="Dodds P.N."/>
            <person name="Figueroa M."/>
        </authorList>
    </citation>
    <scope>NUCLEOTIDE SEQUENCE [LARGE SCALE GENOMIC DNA]</scope>
    <source>
        <strain evidence="2">21-0</strain>
    </source>
</reference>
<gene>
    <name evidence="2" type="ORF">PGT21_019287</name>
</gene>
<accession>A0A5B0PGD1</accession>
<feature type="compositionally biased region" description="Basic and acidic residues" evidence="1">
    <location>
        <begin position="32"/>
        <end position="44"/>
    </location>
</feature>
<proteinExistence type="predicted"/>
<organism evidence="2 3">
    <name type="scientific">Puccinia graminis f. sp. tritici</name>
    <dbReference type="NCBI Taxonomy" id="56615"/>
    <lineage>
        <taxon>Eukaryota</taxon>
        <taxon>Fungi</taxon>
        <taxon>Dikarya</taxon>
        <taxon>Basidiomycota</taxon>
        <taxon>Pucciniomycotina</taxon>
        <taxon>Pucciniomycetes</taxon>
        <taxon>Pucciniales</taxon>
        <taxon>Pucciniaceae</taxon>
        <taxon>Puccinia</taxon>
    </lineage>
</organism>
<feature type="compositionally biased region" description="Low complexity" evidence="1">
    <location>
        <begin position="177"/>
        <end position="195"/>
    </location>
</feature>
<dbReference type="AlphaFoldDB" id="A0A5B0PGD1"/>